<proteinExistence type="inferred from homology"/>
<dbReference type="InterPro" id="IPR053925">
    <property type="entry name" value="RecX_HTH_3rd"/>
</dbReference>
<dbReference type="InterPro" id="IPR036388">
    <property type="entry name" value="WH-like_DNA-bd_sf"/>
</dbReference>
<gene>
    <name evidence="5" type="primary">recX</name>
    <name evidence="7" type="ORF">SAMN05421547_101544</name>
</gene>
<dbReference type="GeneID" id="94695353"/>
<dbReference type="PANTHER" id="PTHR33602:SF1">
    <property type="entry name" value="REGULATORY PROTEIN RECX FAMILY PROTEIN"/>
    <property type="match status" value="1"/>
</dbReference>
<comment type="similarity">
    <text evidence="2 5">Belongs to the RecX family.</text>
</comment>
<protein>
    <recommendedName>
        <fullName evidence="3 5">Regulatory protein RecX</fullName>
    </recommendedName>
</protein>
<evidence type="ECO:0000259" key="6">
    <source>
        <dbReference type="Pfam" id="PF21981"/>
    </source>
</evidence>
<evidence type="ECO:0000256" key="2">
    <source>
        <dbReference type="ARBA" id="ARBA00009695"/>
    </source>
</evidence>
<comment type="subcellular location">
    <subcellularLocation>
        <location evidence="1 5">Cytoplasm</location>
    </subcellularLocation>
</comment>
<sequence length="159" mass="17668">MGFAKLSLKGRALKLLGQREHSRLELERKLAPHVEEGEDLGAMLDALEKRGFISAERVAESVLHRKAARFGTSRVVQELRSKGLDDGLVRAAAEQLRATELQRAHAVWRQRFGTPPATPQERLKQMRFLAARGFGGEIASKVLRGRSEDWDDGAADEGN</sequence>
<dbReference type="Proteomes" id="UP000183417">
    <property type="component" value="Unassembled WGS sequence"/>
</dbReference>
<dbReference type="PANTHER" id="PTHR33602">
    <property type="entry name" value="REGULATORY PROTEIN RECX FAMILY PROTEIN"/>
    <property type="match status" value="1"/>
</dbReference>
<accession>A0A1H3FAJ3</accession>
<dbReference type="NCBIfam" id="NF001055">
    <property type="entry name" value="PRK00117.2-5"/>
    <property type="match status" value="1"/>
</dbReference>
<dbReference type="InterPro" id="IPR003783">
    <property type="entry name" value="Regulatory_RecX"/>
</dbReference>
<comment type="function">
    <text evidence="5">Modulates RecA activity.</text>
</comment>
<evidence type="ECO:0000256" key="4">
    <source>
        <dbReference type="ARBA" id="ARBA00022490"/>
    </source>
</evidence>
<dbReference type="GO" id="GO:0005737">
    <property type="term" value="C:cytoplasm"/>
    <property type="evidence" value="ECO:0007669"/>
    <property type="project" value="UniProtKB-SubCell"/>
</dbReference>
<dbReference type="Gene3D" id="1.10.10.10">
    <property type="entry name" value="Winged helix-like DNA-binding domain superfamily/Winged helix DNA-binding domain"/>
    <property type="match status" value="3"/>
</dbReference>
<dbReference type="RefSeq" id="WP_074920881.1">
    <property type="nucleotide sequence ID" value="NZ_CP141274.1"/>
</dbReference>
<dbReference type="EMBL" id="FNPE01000001">
    <property type="protein sequence ID" value="SDX87149.1"/>
    <property type="molecule type" value="Genomic_DNA"/>
</dbReference>
<evidence type="ECO:0000256" key="1">
    <source>
        <dbReference type="ARBA" id="ARBA00004496"/>
    </source>
</evidence>
<keyword evidence="4 5" id="KW-0963">Cytoplasm</keyword>
<organism evidence="7 8">
    <name type="scientific">Delftia lacustris</name>
    <dbReference type="NCBI Taxonomy" id="558537"/>
    <lineage>
        <taxon>Bacteria</taxon>
        <taxon>Pseudomonadati</taxon>
        <taxon>Pseudomonadota</taxon>
        <taxon>Betaproteobacteria</taxon>
        <taxon>Burkholderiales</taxon>
        <taxon>Comamonadaceae</taxon>
        <taxon>Delftia</taxon>
    </lineage>
</organism>
<dbReference type="Pfam" id="PF21981">
    <property type="entry name" value="RecX_HTH3"/>
    <property type="match status" value="1"/>
</dbReference>
<name>A0A1H3FAJ3_9BURK</name>
<dbReference type="AlphaFoldDB" id="A0A1H3FAJ3"/>
<dbReference type="GO" id="GO:0006282">
    <property type="term" value="P:regulation of DNA repair"/>
    <property type="evidence" value="ECO:0007669"/>
    <property type="project" value="UniProtKB-UniRule"/>
</dbReference>
<evidence type="ECO:0000256" key="5">
    <source>
        <dbReference type="HAMAP-Rule" id="MF_01114"/>
    </source>
</evidence>
<evidence type="ECO:0000313" key="7">
    <source>
        <dbReference type="EMBL" id="SDX87149.1"/>
    </source>
</evidence>
<evidence type="ECO:0000256" key="3">
    <source>
        <dbReference type="ARBA" id="ARBA00018111"/>
    </source>
</evidence>
<reference evidence="7 8" key="1">
    <citation type="submission" date="2016-10" db="EMBL/GenBank/DDBJ databases">
        <authorList>
            <person name="de Groot N.N."/>
        </authorList>
    </citation>
    <scope>NUCLEOTIDE SEQUENCE [LARGE SCALE GENOMIC DNA]</scope>
    <source>
        <strain evidence="7 8">LMG 24775</strain>
    </source>
</reference>
<evidence type="ECO:0000313" key="8">
    <source>
        <dbReference type="Proteomes" id="UP000183417"/>
    </source>
</evidence>
<dbReference type="HAMAP" id="MF_01114">
    <property type="entry name" value="RecX"/>
    <property type="match status" value="1"/>
</dbReference>
<feature type="domain" description="RecX third three-helical" evidence="6">
    <location>
        <begin position="100"/>
        <end position="143"/>
    </location>
</feature>